<gene>
    <name evidence="1" type="ORF">Poly59_06660</name>
</gene>
<name>A0A5C6FAZ8_9BACT</name>
<evidence type="ECO:0000313" key="2">
    <source>
        <dbReference type="Proteomes" id="UP000317977"/>
    </source>
</evidence>
<comment type="caution">
    <text evidence="1">The sequence shown here is derived from an EMBL/GenBank/DDBJ whole genome shotgun (WGS) entry which is preliminary data.</text>
</comment>
<accession>A0A5C6FAZ8</accession>
<proteinExistence type="predicted"/>
<dbReference type="AlphaFoldDB" id="A0A5C6FAZ8"/>
<evidence type="ECO:0000313" key="1">
    <source>
        <dbReference type="EMBL" id="TWU57757.1"/>
    </source>
</evidence>
<protein>
    <submittedName>
        <fullName evidence="1">Uncharacterized protein</fullName>
    </submittedName>
</protein>
<organism evidence="1 2">
    <name type="scientific">Rubripirellula reticaptiva</name>
    <dbReference type="NCBI Taxonomy" id="2528013"/>
    <lineage>
        <taxon>Bacteria</taxon>
        <taxon>Pseudomonadati</taxon>
        <taxon>Planctomycetota</taxon>
        <taxon>Planctomycetia</taxon>
        <taxon>Pirellulales</taxon>
        <taxon>Pirellulaceae</taxon>
        <taxon>Rubripirellula</taxon>
    </lineage>
</organism>
<keyword evidence="2" id="KW-1185">Reference proteome</keyword>
<reference evidence="1 2" key="1">
    <citation type="submission" date="2019-02" db="EMBL/GenBank/DDBJ databases">
        <title>Deep-cultivation of Planctomycetes and their phenomic and genomic characterization uncovers novel biology.</title>
        <authorList>
            <person name="Wiegand S."/>
            <person name="Jogler M."/>
            <person name="Boedeker C."/>
            <person name="Pinto D."/>
            <person name="Vollmers J."/>
            <person name="Rivas-Marin E."/>
            <person name="Kohn T."/>
            <person name="Peeters S.H."/>
            <person name="Heuer A."/>
            <person name="Rast P."/>
            <person name="Oberbeckmann S."/>
            <person name="Bunk B."/>
            <person name="Jeske O."/>
            <person name="Meyerdierks A."/>
            <person name="Storesund J.E."/>
            <person name="Kallscheuer N."/>
            <person name="Luecker S."/>
            <person name="Lage O.M."/>
            <person name="Pohl T."/>
            <person name="Merkel B.J."/>
            <person name="Hornburger P."/>
            <person name="Mueller R.-W."/>
            <person name="Bruemmer F."/>
            <person name="Labrenz M."/>
            <person name="Spormann A.M."/>
            <person name="Op Den Camp H."/>
            <person name="Overmann J."/>
            <person name="Amann R."/>
            <person name="Jetten M.S.M."/>
            <person name="Mascher T."/>
            <person name="Medema M.H."/>
            <person name="Devos D.P."/>
            <person name="Kaster A.-K."/>
            <person name="Ovreas L."/>
            <person name="Rohde M."/>
            <person name="Galperin M.Y."/>
            <person name="Jogler C."/>
        </authorList>
    </citation>
    <scope>NUCLEOTIDE SEQUENCE [LARGE SCALE GENOMIC DNA]</scope>
    <source>
        <strain evidence="1 2">Poly59</strain>
    </source>
</reference>
<dbReference type="Proteomes" id="UP000317977">
    <property type="component" value="Unassembled WGS sequence"/>
</dbReference>
<sequence length="100" mass="10442">MQTMATASLSDAKRALNNFETNPAILAVVPKTLGTEVCVINCAGGVRSTELGCATVAIRAGNTVCSGNNDYAEAMCHLIGKFATVLTWFESTDPLCKLAS</sequence>
<dbReference type="EMBL" id="SJPX01000001">
    <property type="protein sequence ID" value="TWU57757.1"/>
    <property type="molecule type" value="Genomic_DNA"/>
</dbReference>